<dbReference type="PROSITE" id="PS51257">
    <property type="entry name" value="PROKAR_LIPOPROTEIN"/>
    <property type="match status" value="1"/>
</dbReference>
<dbReference type="STRING" id="46177.SAMN05660976_06606"/>
<organism evidence="1 2">
    <name type="scientific">Nonomuraea pusilla</name>
    <dbReference type="NCBI Taxonomy" id="46177"/>
    <lineage>
        <taxon>Bacteria</taxon>
        <taxon>Bacillati</taxon>
        <taxon>Actinomycetota</taxon>
        <taxon>Actinomycetes</taxon>
        <taxon>Streptosporangiales</taxon>
        <taxon>Streptosporangiaceae</taxon>
        <taxon>Nonomuraea</taxon>
    </lineage>
</organism>
<proteinExistence type="predicted"/>
<evidence type="ECO:0008006" key="3">
    <source>
        <dbReference type="Google" id="ProtNLM"/>
    </source>
</evidence>
<gene>
    <name evidence="1" type="ORF">SAMN05660976_06606</name>
</gene>
<evidence type="ECO:0000313" key="2">
    <source>
        <dbReference type="Proteomes" id="UP000198953"/>
    </source>
</evidence>
<dbReference type="EMBL" id="FOBF01000020">
    <property type="protein sequence ID" value="SEN00505.1"/>
    <property type="molecule type" value="Genomic_DNA"/>
</dbReference>
<dbReference type="AlphaFoldDB" id="A0A1H8CZT5"/>
<keyword evidence="2" id="KW-1185">Reference proteome</keyword>
<accession>A0A1H8CZT5</accession>
<sequence>MLTRRRALFTFTGSVFLLSGCRLPGVLTGVEKTRDATDMQADVKHFIERRNAALRSRDEQAWLADVDTSNAALMASQKLHFANLRKFKWETLQLSSGPGSGPLAAEPQRHTKTLPQNVDGFKVRMLSKMAGVDEASSASDFIYLFTMMNGRYTLIDVGPDTDNYRATYDSPWELTPLTVAKRGDVVLATDGSVPDFDTYVKVATRASAEVRRDWLGNPAPSGFALFLTRRPASYKKWFGAGTPSWSEGVEIPLHGATTDKIDVTGHYVGSRVVVNMEIAIKADNPLGVMKHEITHAISTAVQPIDIELSPVSGAPGTGLSLSAPRWAVEGFARYIENRGTPAAGDRWVIRDGLAKGLLRADLPNNEHFYDDKYRSFNYSLGWSLFQFIAEAKGHATALKVYVELVSRASFGNMQGSDALFDALYRLKLQRDAFVTTRSSLFWQQWTAFLHRM</sequence>
<name>A0A1H8CZT5_9ACTN</name>
<evidence type="ECO:0000313" key="1">
    <source>
        <dbReference type="EMBL" id="SEN00505.1"/>
    </source>
</evidence>
<dbReference type="RefSeq" id="WP_091104452.1">
    <property type="nucleotide sequence ID" value="NZ_FOBF01000020.1"/>
</dbReference>
<dbReference type="OrthoDB" id="3495734at2"/>
<dbReference type="Proteomes" id="UP000198953">
    <property type="component" value="Unassembled WGS sequence"/>
</dbReference>
<reference evidence="1 2" key="1">
    <citation type="submission" date="2016-10" db="EMBL/GenBank/DDBJ databases">
        <authorList>
            <person name="de Groot N.N."/>
        </authorList>
    </citation>
    <scope>NUCLEOTIDE SEQUENCE [LARGE SCALE GENOMIC DNA]</scope>
    <source>
        <strain evidence="1 2">DSM 43357</strain>
    </source>
</reference>
<protein>
    <recommendedName>
        <fullName evidence="3">Peptidase MA superfamily protein</fullName>
    </recommendedName>
</protein>